<keyword evidence="2" id="KW-0378">Hydrolase</keyword>
<evidence type="ECO:0000313" key="5">
    <source>
        <dbReference type="Proteomes" id="UP000614350"/>
    </source>
</evidence>
<evidence type="ECO:0000313" key="4">
    <source>
        <dbReference type="EMBL" id="KAF7405135.1"/>
    </source>
</evidence>
<feature type="domain" description="Thioesterase" evidence="3">
    <location>
        <begin position="52"/>
        <end position="127"/>
    </location>
</feature>
<evidence type="ECO:0000256" key="1">
    <source>
        <dbReference type="ARBA" id="ARBA00008324"/>
    </source>
</evidence>
<dbReference type="Pfam" id="PF03061">
    <property type="entry name" value="4HBT"/>
    <property type="match status" value="1"/>
</dbReference>
<proteinExistence type="inferred from homology"/>
<dbReference type="GO" id="GO:0047617">
    <property type="term" value="F:fatty acyl-CoA hydrolase activity"/>
    <property type="evidence" value="ECO:0007669"/>
    <property type="project" value="InterPro"/>
</dbReference>
<dbReference type="NCBIfam" id="TIGR00369">
    <property type="entry name" value="unchar_dom_1"/>
    <property type="match status" value="1"/>
</dbReference>
<comment type="caution">
    <text evidence="4">The sequence shown here is derived from an EMBL/GenBank/DDBJ whole genome shotgun (WGS) entry which is preliminary data.</text>
</comment>
<dbReference type="Gene3D" id="3.10.129.10">
    <property type="entry name" value="Hotdog Thioesterase"/>
    <property type="match status" value="1"/>
</dbReference>
<dbReference type="CDD" id="cd03443">
    <property type="entry name" value="PaaI_thioesterase"/>
    <property type="match status" value="1"/>
</dbReference>
<keyword evidence="5" id="KW-1185">Reference proteome</keyword>
<dbReference type="InterPro" id="IPR039298">
    <property type="entry name" value="ACOT13"/>
</dbReference>
<name>A0A834NCM3_VESVU</name>
<organism evidence="4 5">
    <name type="scientific">Vespula vulgaris</name>
    <name type="common">Yellow jacket</name>
    <name type="synonym">Wasp</name>
    <dbReference type="NCBI Taxonomy" id="7454"/>
    <lineage>
        <taxon>Eukaryota</taxon>
        <taxon>Metazoa</taxon>
        <taxon>Ecdysozoa</taxon>
        <taxon>Arthropoda</taxon>
        <taxon>Hexapoda</taxon>
        <taxon>Insecta</taxon>
        <taxon>Pterygota</taxon>
        <taxon>Neoptera</taxon>
        <taxon>Endopterygota</taxon>
        <taxon>Hymenoptera</taxon>
        <taxon>Apocrita</taxon>
        <taxon>Aculeata</taxon>
        <taxon>Vespoidea</taxon>
        <taxon>Vespidae</taxon>
        <taxon>Vespinae</taxon>
        <taxon>Vespula</taxon>
    </lineage>
</organism>
<sequence length="139" mass="14771">MTRGVELIKSIIERMCQTNSFGKCLKNVKILSAGDGKCKAEFTVCDEHLNLGGTLHGGYTATLIDCISTYALMTCGTGAPGVSVNINVAYMKPAFPGELVTVDAKTIRAGRTLAYLAVDLTKNNGKDIIANGQHTKFIA</sequence>
<reference evidence="4" key="1">
    <citation type="journal article" date="2020" name="G3 (Bethesda)">
        <title>High-Quality Assemblies for Three Invasive Social Wasps from the &lt;i&gt;Vespula&lt;/i&gt; Genus.</title>
        <authorList>
            <person name="Harrop T.W.R."/>
            <person name="Guhlin J."/>
            <person name="McLaughlin G.M."/>
            <person name="Permina E."/>
            <person name="Stockwell P."/>
            <person name="Gilligan J."/>
            <person name="Le Lec M.F."/>
            <person name="Gruber M.A.M."/>
            <person name="Quinn O."/>
            <person name="Lovegrove M."/>
            <person name="Duncan E.J."/>
            <person name="Remnant E.J."/>
            <person name="Van Eeckhoven J."/>
            <person name="Graham B."/>
            <person name="Knapp R.A."/>
            <person name="Langford K.W."/>
            <person name="Kronenberg Z."/>
            <person name="Press M.O."/>
            <person name="Eacker S.M."/>
            <person name="Wilson-Rankin E.E."/>
            <person name="Purcell J."/>
            <person name="Lester P.J."/>
            <person name="Dearden P.K."/>
        </authorList>
    </citation>
    <scope>NUCLEOTIDE SEQUENCE</scope>
    <source>
        <strain evidence="4">Marl-1</strain>
    </source>
</reference>
<dbReference type="AlphaFoldDB" id="A0A834NCM3"/>
<evidence type="ECO:0000259" key="3">
    <source>
        <dbReference type="Pfam" id="PF03061"/>
    </source>
</evidence>
<comment type="similarity">
    <text evidence="1">Belongs to the thioesterase PaaI family.</text>
</comment>
<dbReference type="Proteomes" id="UP000614350">
    <property type="component" value="Unassembled WGS sequence"/>
</dbReference>
<dbReference type="SUPFAM" id="SSF54637">
    <property type="entry name" value="Thioesterase/thiol ester dehydrase-isomerase"/>
    <property type="match status" value="1"/>
</dbReference>
<dbReference type="PANTHER" id="PTHR21660">
    <property type="entry name" value="THIOESTERASE SUPERFAMILY MEMBER-RELATED"/>
    <property type="match status" value="1"/>
</dbReference>
<dbReference type="InterPro" id="IPR006683">
    <property type="entry name" value="Thioestr_dom"/>
</dbReference>
<dbReference type="InterPro" id="IPR003736">
    <property type="entry name" value="PAAI_dom"/>
</dbReference>
<protein>
    <recommendedName>
        <fullName evidence="3">Thioesterase domain-containing protein</fullName>
    </recommendedName>
</protein>
<gene>
    <name evidence="4" type="ORF">HZH66_004041</name>
</gene>
<dbReference type="EMBL" id="JACSEA010000003">
    <property type="protein sequence ID" value="KAF7405135.1"/>
    <property type="molecule type" value="Genomic_DNA"/>
</dbReference>
<accession>A0A834NCM3</accession>
<dbReference type="FunFam" id="3.10.129.10:FF:000033">
    <property type="entry name" value="acyl-coenzyme A thioesterase 13"/>
    <property type="match status" value="1"/>
</dbReference>
<dbReference type="InterPro" id="IPR029069">
    <property type="entry name" value="HotDog_dom_sf"/>
</dbReference>
<evidence type="ECO:0000256" key="2">
    <source>
        <dbReference type="ARBA" id="ARBA00022801"/>
    </source>
</evidence>
<dbReference type="PANTHER" id="PTHR21660:SF1">
    <property type="entry name" value="ACYL-COENZYME A THIOESTERASE 13"/>
    <property type="match status" value="1"/>
</dbReference>